<dbReference type="Gene3D" id="1.10.1740.10">
    <property type="match status" value="1"/>
</dbReference>
<dbReference type="InterPro" id="IPR013324">
    <property type="entry name" value="RNA_pol_sigma_r3/r4-like"/>
</dbReference>
<evidence type="ECO:0000256" key="2">
    <source>
        <dbReference type="ARBA" id="ARBA00023015"/>
    </source>
</evidence>
<evidence type="ECO:0000313" key="7">
    <source>
        <dbReference type="Proteomes" id="UP000249633"/>
    </source>
</evidence>
<evidence type="ECO:0000256" key="3">
    <source>
        <dbReference type="ARBA" id="ARBA00023082"/>
    </source>
</evidence>
<dbReference type="InterPro" id="IPR014284">
    <property type="entry name" value="RNA_pol_sigma-70_dom"/>
</dbReference>
<evidence type="ECO:0000256" key="4">
    <source>
        <dbReference type="ARBA" id="ARBA00023163"/>
    </source>
</evidence>
<dbReference type="GO" id="GO:0006352">
    <property type="term" value="P:DNA-templated transcription initiation"/>
    <property type="evidence" value="ECO:0007669"/>
    <property type="project" value="InterPro"/>
</dbReference>
<keyword evidence="4" id="KW-0804">Transcription</keyword>
<evidence type="ECO:0000256" key="1">
    <source>
        <dbReference type="ARBA" id="ARBA00010641"/>
    </source>
</evidence>
<gene>
    <name evidence="6" type="ORF">DI603_20270</name>
</gene>
<sequence length="161" mass="18790">MKIDWLKLFSDAKAALLRRGRTEADAEDFLQDAFVRVTDYAKENHVDNLQGLFMKTALNISIDHHRERESRGDAEQLENVVLIDPMPSVEDAVLSREQARRFEACMARLSDRTRQMVYEHRMEGLSYEQIAARHKLHVSTVQHIVSRAMFKVTAWMQGWYP</sequence>
<accession>A0A2W5DCF2</accession>
<dbReference type="InterPro" id="IPR039425">
    <property type="entry name" value="RNA_pol_sigma-70-like"/>
</dbReference>
<comment type="similarity">
    <text evidence="1">Belongs to the sigma-70 factor family. ECF subfamily.</text>
</comment>
<dbReference type="SUPFAM" id="SSF88659">
    <property type="entry name" value="Sigma3 and sigma4 domains of RNA polymerase sigma factors"/>
    <property type="match status" value="1"/>
</dbReference>
<dbReference type="Proteomes" id="UP000249633">
    <property type="component" value="Unassembled WGS sequence"/>
</dbReference>
<dbReference type="SUPFAM" id="SSF88946">
    <property type="entry name" value="Sigma2 domain of RNA polymerase sigma factors"/>
    <property type="match status" value="1"/>
</dbReference>
<dbReference type="InterPro" id="IPR013249">
    <property type="entry name" value="RNA_pol_sigma70_r4_t2"/>
</dbReference>
<dbReference type="InterPro" id="IPR013325">
    <property type="entry name" value="RNA_pol_sigma_r2"/>
</dbReference>
<dbReference type="AlphaFoldDB" id="A0A2W5DCF2"/>
<dbReference type="InterPro" id="IPR036388">
    <property type="entry name" value="WH-like_DNA-bd_sf"/>
</dbReference>
<dbReference type="PANTHER" id="PTHR43133:SF63">
    <property type="entry name" value="RNA POLYMERASE SIGMA FACTOR FECI-RELATED"/>
    <property type="match status" value="1"/>
</dbReference>
<proteinExistence type="inferred from homology"/>
<dbReference type="PANTHER" id="PTHR43133">
    <property type="entry name" value="RNA POLYMERASE ECF-TYPE SIGMA FACTO"/>
    <property type="match status" value="1"/>
</dbReference>
<comment type="caution">
    <text evidence="6">The sequence shown here is derived from an EMBL/GenBank/DDBJ whole genome shotgun (WGS) entry which is preliminary data.</text>
</comment>
<dbReference type="Pfam" id="PF08281">
    <property type="entry name" value="Sigma70_r4_2"/>
    <property type="match status" value="1"/>
</dbReference>
<keyword evidence="2" id="KW-0805">Transcription regulation</keyword>
<dbReference type="NCBIfam" id="TIGR02937">
    <property type="entry name" value="sigma70-ECF"/>
    <property type="match status" value="1"/>
</dbReference>
<organism evidence="6 7">
    <name type="scientific">Roseateles depolymerans</name>
    <dbReference type="NCBI Taxonomy" id="76731"/>
    <lineage>
        <taxon>Bacteria</taxon>
        <taxon>Pseudomonadati</taxon>
        <taxon>Pseudomonadota</taxon>
        <taxon>Betaproteobacteria</taxon>
        <taxon>Burkholderiales</taxon>
        <taxon>Sphaerotilaceae</taxon>
        <taxon>Roseateles</taxon>
    </lineage>
</organism>
<dbReference type="EMBL" id="QFOD01000025">
    <property type="protein sequence ID" value="PZP28033.1"/>
    <property type="molecule type" value="Genomic_DNA"/>
</dbReference>
<feature type="domain" description="RNA polymerase sigma factor 70 region 4 type 2" evidence="5">
    <location>
        <begin position="100"/>
        <end position="149"/>
    </location>
</feature>
<keyword evidence="3" id="KW-0731">Sigma factor</keyword>
<protein>
    <submittedName>
        <fullName evidence="6">RNA polymerase sigma factor</fullName>
    </submittedName>
</protein>
<dbReference type="GO" id="GO:0003677">
    <property type="term" value="F:DNA binding"/>
    <property type="evidence" value="ECO:0007669"/>
    <property type="project" value="InterPro"/>
</dbReference>
<evidence type="ECO:0000313" key="6">
    <source>
        <dbReference type="EMBL" id="PZP28033.1"/>
    </source>
</evidence>
<evidence type="ECO:0000259" key="5">
    <source>
        <dbReference type="Pfam" id="PF08281"/>
    </source>
</evidence>
<reference evidence="6 7" key="1">
    <citation type="submission" date="2017-08" db="EMBL/GenBank/DDBJ databases">
        <title>Infants hospitalized years apart are colonized by the same room-sourced microbial strains.</title>
        <authorList>
            <person name="Brooks B."/>
            <person name="Olm M.R."/>
            <person name="Firek B.A."/>
            <person name="Baker R."/>
            <person name="Thomas B.C."/>
            <person name="Morowitz M.J."/>
            <person name="Banfield J.F."/>
        </authorList>
    </citation>
    <scope>NUCLEOTIDE SEQUENCE [LARGE SCALE GENOMIC DNA]</scope>
    <source>
        <strain evidence="6">S2_012_000_R2_81</strain>
    </source>
</reference>
<dbReference type="Gene3D" id="1.10.10.10">
    <property type="entry name" value="Winged helix-like DNA-binding domain superfamily/Winged helix DNA-binding domain"/>
    <property type="match status" value="1"/>
</dbReference>
<dbReference type="GO" id="GO:0016987">
    <property type="term" value="F:sigma factor activity"/>
    <property type="evidence" value="ECO:0007669"/>
    <property type="project" value="UniProtKB-KW"/>
</dbReference>
<name>A0A2W5DCF2_9BURK</name>